<accession>A0A0L0VT49</accession>
<feature type="region of interest" description="Disordered" evidence="1">
    <location>
        <begin position="27"/>
        <end position="88"/>
    </location>
</feature>
<dbReference type="AlphaFoldDB" id="A0A0L0VT49"/>
<organism evidence="2 3">
    <name type="scientific">Puccinia striiformis f. sp. tritici PST-78</name>
    <dbReference type="NCBI Taxonomy" id="1165861"/>
    <lineage>
        <taxon>Eukaryota</taxon>
        <taxon>Fungi</taxon>
        <taxon>Dikarya</taxon>
        <taxon>Basidiomycota</taxon>
        <taxon>Pucciniomycotina</taxon>
        <taxon>Pucciniomycetes</taxon>
        <taxon>Pucciniales</taxon>
        <taxon>Pucciniaceae</taxon>
        <taxon>Puccinia</taxon>
    </lineage>
</organism>
<reference evidence="3" key="1">
    <citation type="submission" date="2014-03" db="EMBL/GenBank/DDBJ databases">
        <title>The Genome Sequence of Puccinia striiformis f. sp. tritici PST-78.</title>
        <authorList>
            <consortium name="The Broad Institute Genome Sequencing Platform"/>
            <person name="Cuomo C."/>
            <person name="Hulbert S."/>
            <person name="Chen X."/>
            <person name="Walker B."/>
            <person name="Young S.K."/>
            <person name="Zeng Q."/>
            <person name="Gargeya S."/>
            <person name="Fitzgerald M."/>
            <person name="Haas B."/>
            <person name="Abouelleil A."/>
            <person name="Alvarado L."/>
            <person name="Arachchi H.M."/>
            <person name="Berlin A.M."/>
            <person name="Chapman S.B."/>
            <person name="Goldberg J."/>
            <person name="Griggs A."/>
            <person name="Gujja S."/>
            <person name="Hansen M."/>
            <person name="Howarth C."/>
            <person name="Imamovic A."/>
            <person name="Larimer J."/>
            <person name="McCowan C."/>
            <person name="Montmayeur A."/>
            <person name="Murphy C."/>
            <person name="Neiman D."/>
            <person name="Pearson M."/>
            <person name="Priest M."/>
            <person name="Roberts A."/>
            <person name="Saif S."/>
            <person name="Shea T."/>
            <person name="Sisk P."/>
            <person name="Sykes S."/>
            <person name="Wortman J."/>
            <person name="Nusbaum C."/>
            <person name="Birren B."/>
        </authorList>
    </citation>
    <scope>NUCLEOTIDE SEQUENCE [LARGE SCALE GENOMIC DNA]</scope>
    <source>
        <strain evidence="3">race PST-78</strain>
    </source>
</reference>
<evidence type="ECO:0000256" key="1">
    <source>
        <dbReference type="SAM" id="MobiDB-lite"/>
    </source>
</evidence>
<dbReference type="EMBL" id="AJIL01000023">
    <property type="protein sequence ID" value="KNF02441.1"/>
    <property type="molecule type" value="Genomic_DNA"/>
</dbReference>
<name>A0A0L0VT49_9BASI</name>
<evidence type="ECO:0000313" key="3">
    <source>
        <dbReference type="Proteomes" id="UP000054564"/>
    </source>
</evidence>
<dbReference type="Proteomes" id="UP000054564">
    <property type="component" value="Unassembled WGS sequence"/>
</dbReference>
<evidence type="ECO:0000313" key="2">
    <source>
        <dbReference type="EMBL" id="KNF02441.1"/>
    </source>
</evidence>
<comment type="caution">
    <text evidence="2">The sequence shown here is derived from an EMBL/GenBank/DDBJ whole genome shotgun (WGS) entry which is preliminary data.</text>
</comment>
<protein>
    <submittedName>
        <fullName evidence="2">Uncharacterized protein</fullName>
    </submittedName>
</protein>
<dbReference type="STRING" id="1165861.A0A0L0VT49"/>
<keyword evidence="3" id="KW-1185">Reference proteome</keyword>
<gene>
    <name evidence="2" type="ORF">PSTG_04347</name>
</gene>
<proteinExistence type="predicted"/>
<sequence>MTRLHRIRELYGRGVMGTAPPMSAFLSSPAAGQQSFQRAGGRHSISSEGSLYSYPSIRGNQSAKLPPSMGTDPRMNAQNQGMGGPNLA</sequence>